<proteinExistence type="predicted"/>
<dbReference type="AlphaFoldDB" id="X1K8G7"/>
<comment type="caution">
    <text evidence="1">The sequence shown here is derived from an EMBL/GenBank/DDBJ whole genome shotgun (WGS) entry which is preliminary data.</text>
</comment>
<accession>X1K8G7</accession>
<organism evidence="1">
    <name type="scientific">marine sediment metagenome</name>
    <dbReference type="NCBI Taxonomy" id="412755"/>
    <lineage>
        <taxon>unclassified sequences</taxon>
        <taxon>metagenomes</taxon>
        <taxon>ecological metagenomes</taxon>
    </lineage>
</organism>
<feature type="non-terminal residue" evidence="1">
    <location>
        <position position="42"/>
    </location>
</feature>
<evidence type="ECO:0000313" key="1">
    <source>
        <dbReference type="EMBL" id="GAI02883.1"/>
    </source>
</evidence>
<protein>
    <submittedName>
        <fullName evidence="1">Uncharacterized protein</fullName>
    </submittedName>
</protein>
<sequence>MKHHRVWQVVLGNYLPLYTLHIYSERPPALWLDHLKVSSKNF</sequence>
<name>X1K8G7_9ZZZZ</name>
<dbReference type="EMBL" id="BARV01008311">
    <property type="protein sequence ID" value="GAI02883.1"/>
    <property type="molecule type" value="Genomic_DNA"/>
</dbReference>
<gene>
    <name evidence="1" type="ORF">S06H3_16745</name>
</gene>
<reference evidence="1" key="1">
    <citation type="journal article" date="2014" name="Front. Microbiol.">
        <title>High frequency of phylogenetically diverse reductive dehalogenase-homologous genes in deep subseafloor sedimentary metagenomes.</title>
        <authorList>
            <person name="Kawai M."/>
            <person name="Futagami T."/>
            <person name="Toyoda A."/>
            <person name="Takaki Y."/>
            <person name="Nishi S."/>
            <person name="Hori S."/>
            <person name="Arai W."/>
            <person name="Tsubouchi T."/>
            <person name="Morono Y."/>
            <person name="Uchiyama I."/>
            <person name="Ito T."/>
            <person name="Fujiyama A."/>
            <person name="Inagaki F."/>
            <person name="Takami H."/>
        </authorList>
    </citation>
    <scope>NUCLEOTIDE SEQUENCE</scope>
    <source>
        <strain evidence="1">Expedition CK06-06</strain>
    </source>
</reference>